<reference evidence="2" key="1">
    <citation type="submission" date="2021-01" db="EMBL/GenBank/DDBJ databases">
        <authorList>
            <person name="Li R."/>
            <person name="Bekaert M."/>
        </authorList>
    </citation>
    <scope>NUCLEOTIDE SEQUENCE</scope>
    <source>
        <strain evidence="2">Farmed</strain>
    </source>
</reference>
<organism evidence="2 3">
    <name type="scientific">Acanthosepion pharaonis</name>
    <name type="common">Pharaoh cuttlefish</name>
    <name type="synonym">Sepia pharaonis</name>
    <dbReference type="NCBI Taxonomy" id="158019"/>
    <lineage>
        <taxon>Eukaryota</taxon>
        <taxon>Metazoa</taxon>
        <taxon>Spiralia</taxon>
        <taxon>Lophotrochozoa</taxon>
        <taxon>Mollusca</taxon>
        <taxon>Cephalopoda</taxon>
        <taxon>Coleoidea</taxon>
        <taxon>Decapodiformes</taxon>
        <taxon>Sepiida</taxon>
        <taxon>Sepiina</taxon>
        <taxon>Sepiidae</taxon>
        <taxon>Acanthosepion</taxon>
    </lineage>
</organism>
<protein>
    <submittedName>
        <fullName evidence="2">Uncharacterized protein</fullName>
    </submittedName>
</protein>
<gene>
    <name evidence="2" type="ORF">SPHA_30445</name>
</gene>
<comment type="caution">
    <text evidence="2">The sequence shown here is derived from an EMBL/GenBank/DDBJ whole genome shotgun (WGS) entry which is preliminary data.</text>
</comment>
<sequence length="373" mass="42324">MNTRNLLVSIILIAFQCRNNALLLGVQQKAVFNKNLTSRSFAVGDTLISRTRPTLPPGRCHVSLTVNPSPAILGSLVTFYSMLNCSVIPPIEYQCCYYFWQDNFSENTSMTVGLMTSFLSKIYEPRSIMRNKYIMEVMVCWKKILVKSQRKDLKNSVCNYSVALNTTVFELTVTLNGFLKFKQDRDYRGSPSVLMVGKESVAMFVPTDQRLEMLTYKWRVNASIYMESRNSSIHFIPANVGMISVEVHVFDNVSHNIGHFKHSIQCKDPILDAFIKGDKQLLVESNGTFIVTYVGSAPFSFCWRVEPSDYSEDWTCMYNLSNTVGNVMGSAVFSVQANRQSGQQKIIANLTNDVSKKVLTFQFRVFPTGEFFI</sequence>
<name>A0A812C8Q7_ACAPH</name>
<keyword evidence="3" id="KW-1185">Reference proteome</keyword>
<evidence type="ECO:0000313" key="3">
    <source>
        <dbReference type="Proteomes" id="UP000597762"/>
    </source>
</evidence>
<accession>A0A812C8Q7</accession>
<dbReference type="AlphaFoldDB" id="A0A812C8Q7"/>
<dbReference type="EMBL" id="CAHIKZ030001224">
    <property type="protein sequence ID" value="CAE1256870.1"/>
    <property type="molecule type" value="Genomic_DNA"/>
</dbReference>
<keyword evidence="1" id="KW-0732">Signal</keyword>
<evidence type="ECO:0000256" key="1">
    <source>
        <dbReference type="SAM" id="SignalP"/>
    </source>
</evidence>
<evidence type="ECO:0000313" key="2">
    <source>
        <dbReference type="EMBL" id="CAE1256870.1"/>
    </source>
</evidence>
<dbReference type="Proteomes" id="UP000597762">
    <property type="component" value="Unassembled WGS sequence"/>
</dbReference>
<feature type="chain" id="PRO_5033060581" evidence="1">
    <location>
        <begin position="22"/>
        <end position="373"/>
    </location>
</feature>
<proteinExistence type="predicted"/>
<feature type="signal peptide" evidence="1">
    <location>
        <begin position="1"/>
        <end position="21"/>
    </location>
</feature>